<dbReference type="GO" id="GO:0005976">
    <property type="term" value="P:polysaccharide metabolic process"/>
    <property type="evidence" value="ECO:0007669"/>
    <property type="project" value="InterPro"/>
</dbReference>
<feature type="domain" description="Mannose-6-phosphate isomerase type II C-terminal" evidence="2">
    <location>
        <begin position="13"/>
        <end position="110"/>
    </location>
</feature>
<evidence type="ECO:0000256" key="1">
    <source>
        <dbReference type="SAM" id="MobiDB-lite"/>
    </source>
</evidence>
<organism evidence="3 4">
    <name type="scientific">Candidatus Daviesbacteria bacterium RIFCSPHIGHO2_01_FULL_41_23</name>
    <dbReference type="NCBI Taxonomy" id="1797764"/>
    <lineage>
        <taxon>Bacteria</taxon>
        <taxon>Candidatus Daviesiibacteriota</taxon>
    </lineage>
</organism>
<evidence type="ECO:0000259" key="2">
    <source>
        <dbReference type="Pfam" id="PF01050"/>
    </source>
</evidence>
<comment type="caution">
    <text evidence="3">The sequence shown here is derived from an EMBL/GenBank/DDBJ whole genome shotgun (WGS) entry which is preliminary data.</text>
</comment>
<dbReference type="Proteomes" id="UP000176336">
    <property type="component" value="Unassembled WGS sequence"/>
</dbReference>
<dbReference type="AlphaFoldDB" id="A0A1F5IR89"/>
<dbReference type="InterPro" id="IPR001538">
    <property type="entry name" value="Man6P_isomerase-2_C"/>
</dbReference>
<name>A0A1F5IR89_9BACT</name>
<dbReference type="SUPFAM" id="SSF51182">
    <property type="entry name" value="RmlC-like cupins"/>
    <property type="match status" value="1"/>
</dbReference>
<protein>
    <recommendedName>
        <fullName evidence="2">Mannose-6-phosphate isomerase type II C-terminal domain-containing protein</fullName>
    </recommendedName>
</protein>
<dbReference type="InterPro" id="IPR014710">
    <property type="entry name" value="RmlC-like_jellyroll"/>
</dbReference>
<dbReference type="InterPro" id="IPR011051">
    <property type="entry name" value="RmlC_Cupin_sf"/>
</dbReference>
<dbReference type="Pfam" id="PF01050">
    <property type="entry name" value="MannoseP_isomer"/>
    <property type="match status" value="1"/>
</dbReference>
<proteinExistence type="predicted"/>
<gene>
    <name evidence="3" type="ORF">A2871_02800</name>
</gene>
<feature type="region of interest" description="Disordered" evidence="1">
    <location>
        <begin position="111"/>
        <end position="140"/>
    </location>
</feature>
<reference evidence="3 4" key="1">
    <citation type="journal article" date="2016" name="Nat. Commun.">
        <title>Thousands of microbial genomes shed light on interconnected biogeochemical processes in an aquifer system.</title>
        <authorList>
            <person name="Anantharaman K."/>
            <person name="Brown C.T."/>
            <person name="Hug L.A."/>
            <person name="Sharon I."/>
            <person name="Castelle C.J."/>
            <person name="Probst A.J."/>
            <person name="Thomas B.C."/>
            <person name="Singh A."/>
            <person name="Wilkins M.J."/>
            <person name="Karaoz U."/>
            <person name="Brodie E.L."/>
            <person name="Williams K.H."/>
            <person name="Hubbard S.S."/>
            <person name="Banfield J.F."/>
        </authorList>
    </citation>
    <scope>NUCLEOTIDE SEQUENCE [LARGE SCALE GENOMIC DNA]</scope>
</reference>
<evidence type="ECO:0000313" key="4">
    <source>
        <dbReference type="Proteomes" id="UP000176336"/>
    </source>
</evidence>
<sequence length="140" mass="16236">MIDRSKFTNAAYVKRVEKPWGYELHWVPEDRPYLGKIEHVNAGARMSLQIHDQKLESWFLMNGQAKIIWENSEGELIETEMEPGKGYNGEIGQKHRLSGITDCDIIEVSTPEMGTTERLEDDYSRPDETPEVRKKERGEI</sequence>
<evidence type="ECO:0000313" key="3">
    <source>
        <dbReference type="EMBL" id="OGE18895.1"/>
    </source>
</evidence>
<dbReference type="Gene3D" id="2.60.120.10">
    <property type="entry name" value="Jelly Rolls"/>
    <property type="match status" value="1"/>
</dbReference>
<dbReference type="GO" id="GO:0016779">
    <property type="term" value="F:nucleotidyltransferase activity"/>
    <property type="evidence" value="ECO:0007669"/>
    <property type="project" value="InterPro"/>
</dbReference>
<dbReference type="EMBL" id="MFCR01000008">
    <property type="protein sequence ID" value="OGE18895.1"/>
    <property type="molecule type" value="Genomic_DNA"/>
</dbReference>
<accession>A0A1F5IR89</accession>
<feature type="compositionally biased region" description="Basic and acidic residues" evidence="1">
    <location>
        <begin position="115"/>
        <end position="140"/>
    </location>
</feature>